<sequence length="117" mass="12712">MLSQDTAHYHPEQEKEDNLLDVNVNVDDAAVLTEAESAMLEPMGKLEGDKGNNKGGSLAARVHAAATAEPDHEAVLRVTPEEAERIQEAESRVVDVKESAGVRERDAKIPAELQIFP</sequence>
<feature type="compositionally biased region" description="Basic and acidic residues" evidence="1">
    <location>
        <begin position="7"/>
        <end position="18"/>
    </location>
</feature>
<dbReference type="EMBL" id="SDOX01000005">
    <property type="protein sequence ID" value="TFJ87456.1"/>
    <property type="molecule type" value="Genomic_DNA"/>
</dbReference>
<comment type="caution">
    <text evidence="2">The sequence shown here is derived from an EMBL/GenBank/DDBJ whole genome shotgun (WGS) entry which is preliminary data.</text>
</comment>
<accession>A0A4D9D812</accession>
<organism evidence="2 3">
    <name type="scientific">Nannochloropsis salina CCMP1776</name>
    <dbReference type="NCBI Taxonomy" id="1027361"/>
    <lineage>
        <taxon>Eukaryota</taxon>
        <taxon>Sar</taxon>
        <taxon>Stramenopiles</taxon>
        <taxon>Ochrophyta</taxon>
        <taxon>Eustigmatophyceae</taxon>
        <taxon>Eustigmatales</taxon>
        <taxon>Monodopsidaceae</taxon>
        <taxon>Microchloropsis</taxon>
        <taxon>Microchloropsis salina</taxon>
    </lineage>
</organism>
<feature type="region of interest" description="Disordered" evidence="1">
    <location>
        <begin position="1"/>
        <end position="22"/>
    </location>
</feature>
<evidence type="ECO:0000313" key="2">
    <source>
        <dbReference type="EMBL" id="TFJ87456.1"/>
    </source>
</evidence>
<dbReference type="Proteomes" id="UP000355283">
    <property type="component" value="Unassembled WGS sequence"/>
</dbReference>
<reference evidence="2 3" key="1">
    <citation type="submission" date="2019-01" db="EMBL/GenBank/DDBJ databases">
        <title>Nuclear Genome Assembly of the Microalgal Biofuel strain Nannochloropsis salina CCMP1776.</title>
        <authorList>
            <person name="Hovde B."/>
        </authorList>
    </citation>
    <scope>NUCLEOTIDE SEQUENCE [LARGE SCALE GENOMIC DNA]</scope>
    <source>
        <strain evidence="2 3">CCMP1776</strain>
    </source>
</reference>
<evidence type="ECO:0000313" key="3">
    <source>
        <dbReference type="Proteomes" id="UP000355283"/>
    </source>
</evidence>
<protein>
    <submittedName>
        <fullName evidence="2">Uncharacterized protein</fullName>
    </submittedName>
</protein>
<name>A0A4D9D812_9STRA</name>
<keyword evidence="3" id="KW-1185">Reference proteome</keyword>
<dbReference type="AlphaFoldDB" id="A0A4D9D812"/>
<evidence type="ECO:0000256" key="1">
    <source>
        <dbReference type="SAM" id="MobiDB-lite"/>
    </source>
</evidence>
<gene>
    <name evidence="2" type="ORF">NSK_000809</name>
</gene>
<proteinExistence type="predicted"/>